<evidence type="ECO:0000313" key="3">
    <source>
        <dbReference type="Proteomes" id="UP000229081"/>
    </source>
</evidence>
<proteinExistence type="predicted"/>
<feature type="domain" description="YdhG-like" evidence="1">
    <location>
        <begin position="20"/>
        <end position="110"/>
    </location>
</feature>
<dbReference type="RefSeq" id="WP_100281451.1">
    <property type="nucleotide sequence ID" value="NZ_CP024923.1"/>
</dbReference>
<dbReference type="Pfam" id="PF08818">
    <property type="entry name" value="DUF1801"/>
    <property type="match status" value="1"/>
</dbReference>
<accession>A0A2K8MCM0</accession>
<gene>
    <name evidence="2" type="ORF">CVN68_06385</name>
</gene>
<dbReference type="KEGG" id="sphc:CVN68_06385"/>
<sequence length="120" mass="13316">MTGQFESVDAYLAAQAGPGRDYAERLRAIVRAAAPGLKEAIKYDMPAFQLGGRSFLYCAVWQKHLGVYPVYRGDTDFEARLGRYRAKKDTVQFLYAEPLPEDLVMEIAQAQARSITPGPG</sequence>
<evidence type="ECO:0000259" key="1">
    <source>
        <dbReference type="Pfam" id="PF08818"/>
    </source>
</evidence>
<dbReference type="SUPFAM" id="SSF159888">
    <property type="entry name" value="YdhG-like"/>
    <property type="match status" value="1"/>
</dbReference>
<dbReference type="Gene3D" id="3.90.1150.200">
    <property type="match status" value="1"/>
</dbReference>
<keyword evidence="3" id="KW-1185">Reference proteome</keyword>
<dbReference type="AlphaFoldDB" id="A0A2K8MCM0"/>
<dbReference type="EMBL" id="CP024923">
    <property type="protein sequence ID" value="ATY31642.1"/>
    <property type="molecule type" value="Genomic_DNA"/>
</dbReference>
<dbReference type="InterPro" id="IPR014922">
    <property type="entry name" value="YdhG-like"/>
</dbReference>
<reference evidence="2 3" key="1">
    <citation type="submission" date="2017-11" db="EMBL/GenBank/DDBJ databases">
        <title>Complete genome sequence of Sphingomonas sp. Strain Cra20, a psychrotolerant potential plant growth promoting rhizobacteria.</title>
        <authorList>
            <person name="Luo Y."/>
        </authorList>
    </citation>
    <scope>NUCLEOTIDE SEQUENCE [LARGE SCALE GENOMIC DNA]</scope>
    <source>
        <strain evidence="2 3">Cra20</strain>
    </source>
</reference>
<dbReference type="Proteomes" id="UP000229081">
    <property type="component" value="Chromosome"/>
</dbReference>
<organism evidence="2 3">
    <name type="scientific">Sphingomonas psychrotolerans</name>
    <dbReference type="NCBI Taxonomy" id="1327635"/>
    <lineage>
        <taxon>Bacteria</taxon>
        <taxon>Pseudomonadati</taxon>
        <taxon>Pseudomonadota</taxon>
        <taxon>Alphaproteobacteria</taxon>
        <taxon>Sphingomonadales</taxon>
        <taxon>Sphingomonadaceae</taxon>
        <taxon>Sphingomonas</taxon>
    </lineage>
</organism>
<evidence type="ECO:0000313" key="2">
    <source>
        <dbReference type="EMBL" id="ATY31642.1"/>
    </source>
</evidence>
<name>A0A2K8MCM0_9SPHN</name>
<protein>
    <recommendedName>
        <fullName evidence="1">YdhG-like domain-containing protein</fullName>
    </recommendedName>
</protein>
<dbReference type="OrthoDB" id="3236524at2"/>